<evidence type="ECO:0000313" key="3">
    <source>
        <dbReference type="Proteomes" id="UP001240447"/>
    </source>
</evidence>
<proteinExistence type="predicted"/>
<comment type="caution">
    <text evidence="2">The sequence shown here is derived from an EMBL/GenBank/DDBJ whole genome shotgun (WGS) entry which is preliminary data.</text>
</comment>
<sequence>MTVPARCHHAPDTDTSRAITGEHRDPCTHADNPGRCRGCAPCTAPHCTLCGWRHLDNAHPHTCPKCIGTTRDDLTDIRHLDRAIRLHAIHGGNNGRLLAAAPIPGGDALVTYVRTGPDGPDLLWSPHLNDDHLPGDPVPVLLPLLAWVEQVAAWLGHTAPARPTVGGACHYLAEHLTQLAQTNDGPDWPRMADDLAAIRRQLEQIVHDERHHEFGVPCDECGEDLVRRFGDPRPCEHDTAARRHLVQLRAAHTAAVQLVRETRAAGRTPTPEQLAAARRVPTDAEISAARHPCNRCTTSRHGQGGIVDPAVGQSWECMRCRKTYTPGEYAHAVRRSLLEGGPAGDGWTHIAMAAEAATTMTGHSFPPRTVRRWAERLQVAVTCRWVAGERWGMLLVHWPSVAERAAETVRKAELAALERARFEREATALRAAIDAGEDGEEAGRRLGIHPARVRRLLEEWEVDAA</sequence>
<organism evidence="2 3">
    <name type="scientific">Nocardioides massiliensis</name>
    <dbReference type="NCBI Taxonomy" id="1325935"/>
    <lineage>
        <taxon>Bacteria</taxon>
        <taxon>Bacillati</taxon>
        <taxon>Actinomycetota</taxon>
        <taxon>Actinomycetes</taxon>
        <taxon>Propionibacteriales</taxon>
        <taxon>Nocardioidaceae</taxon>
        <taxon>Nocardioides</taxon>
    </lineage>
</organism>
<gene>
    <name evidence="2" type="ORF">J2S59_000207</name>
</gene>
<reference evidence="2 3" key="1">
    <citation type="submission" date="2023-07" db="EMBL/GenBank/DDBJ databases">
        <title>Sequencing the genomes of 1000 actinobacteria strains.</title>
        <authorList>
            <person name="Klenk H.-P."/>
        </authorList>
    </citation>
    <scope>NUCLEOTIDE SEQUENCE [LARGE SCALE GENOMIC DNA]</scope>
    <source>
        <strain evidence="2 3">GD13</strain>
    </source>
</reference>
<evidence type="ECO:0000313" key="2">
    <source>
        <dbReference type="EMBL" id="MDP9820398.1"/>
    </source>
</evidence>
<name>A0ABT9NJ08_9ACTN</name>
<evidence type="ECO:0000256" key="1">
    <source>
        <dbReference type="SAM" id="MobiDB-lite"/>
    </source>
</evidence>
<protein>
    <recommendedName>
        <fullName evidence="4">Helix-turn-helix domain-containing protein</fullName>
    </recommendedName>
</protein>
<keyword evidence="3" id="KW-1185">Reference proteome</keyword>
<dbReference type="RefSeq" id="WP_068122038.1">
    <property type="nucleotide sequence ID" value="NZ_CCXJ01000466.1"/>
</dbReference>
<dbReference type="EMBL" id="JAUSQM010000001">
    <property type="protein sequence ID" value="MDP9820398.1"/>
    <property type="molecule type" value="Genomic_DNA"/>
</dbReference>
<feature type="compositionally biased region" description="Basic and acidic residues" evidence="1">
    <location>
        <begin position="9"/>
        <end position="20"/>
    </location>
</feature>
<feature type="region of interest" description="Disordered" evidence="1">
    <location>
        <begin position="1"/>
        <end position="20"/>
    </location>
</feature>
<dbReference type="Proteomes" id="UP001240447">
    <property type="component" value="Unassembled WGS sequence"/>
</dbReference>
<evidence type="ECO:0008006" key="4">
    <source>
        <dbReference type="Google" id="ProtNLM"/>
    </source>
</evidence>
<feature type="region of interest" description="Disordered" evidence="1">
    <location>
        <begin position="264"/>
        <end position="283"/>
    </location>
</feature>
<accession>A0ABT9NJ08</accession>